<evidence type="ECO:0000313" key="2">
    <source>
        <dbReference type="EMBL" id="KAF4045169.1"/>
    </source>
</evidence>
<reference evidence="2" key="1">
    <citation type="submission" date="2020-04" db="EMBL/GenBank/DDBJ databases">
        <title>Hybrid Assembly of Korean Phytophthora infestans isolates.</title>
        <authorList>
            <person name="Prokchorchik M."/>
            <person name="Lee Y."/>
            <person name="Seo J."/>
            <person name="Cho J.-H."/>
            <person name="Park Y.-E."/>
            <person name="Jang D.-C."/>
            <person name="Im J.-S."/>
            <person name="Choi J.-G."/>
            <person name="Park H.-J."/>
            <person name="Lee G.-B."/>
            <person name="Lee Y.-G."/>
            <person name="Hong S.-Y."/>
            <person name="Cho K."/>
            <person name="Sohn K.H."/>
        </authorList>
    </citation>
    <scope>NUCLEOTIDE SEQUENCE</scope>
    <source>
        <strain evidence="2">KR_1_A1</strain>
    </source>
</reference>
<evidence type="ECO:0000313" key="3">
    <source>
        <dbReference type="Proteomes" id="UP000602510"/>
    </source>
</evidence>
<dbReference type="AlphaFoldDB" id="A0A833W742"/>
<proteinExistence type="predicted"/>
<dbReference type="InterPro" id="IPR022210">
    <property type="entry name" value="TF_GCR1-like"/>
</dbReference>
<dbReference type="GO" id="GO:0000981">
    <property type="term" value="F:DNA-binding transcription factor activity, RNA polymerase II-specific"/>
    <property type="evidence" value="ECO:0007669"/>
    <property type="project" value="TreeGrafter"/>
</dbReference>
<dbReference type="GO" id="GO:0060963">
    <property type="term" value="P:positive regulation of ribosomal protein gene transcription by RNA polymerase II"/>
    <property type="evidence" value="ECO:0007669"/>
    <property type="project" value="TreeGrafter"/>
</dbReference>
<protein>
    <submittedName>
        <fullName evidence="2">Transcriptional activator of glycolytic enzyme</fullName>
    </submittedName>
</protein>
<dbReference type="GO" id="GO:0000978">
    <property type="term" value="F:RNA polymerase II cis-regulatory region sequence-specific DNA binding"/>
    <property type="evidence" value="ECO:0007669"/>
    <property type="project" value="TreeGrafter"/>
</dbReference>
<name>A0A833W742_PHYIN</name>
<organism evidence="2 3">
    <name type="scientific">Phytophthora infestans</name>
    <name type="common">Potato late blight agent</name>
    <name type="synonym">Botrytis infestans</name>
    <dbReference type="NCBI Taxonomy" id="4787"/>
    <lineage>
        <taxon>Eukaryota</taxon>
        <taxon>Sar</taxon>
        <taxon>Stramenopiles</taxon>
        <taxon>Oomycota</taxon>
        <taxon>Peronosporomycetes</taxon>
        <taxon>Peronosporales</taxon>
        <taxon>Peronosporaceae</taxon>
        <taxon>Phytophthora</taxon>
    </lineage>
</organism>
<dbReference type="InterPro" id="IPR052146">
    <property type="entry name" value="HOT1"/>
</dbReference>
<accession>A0A833W742</accession>
<keyword evidence="3" id="KW-1185">Reference proteome</keyword>
<gene>
    <name evidence="2" type="ORF">GN244_ATG02553</name>
</gene>
<dbReference type="Proteomes" id="UP000602510">
    <property type="component" value="Unassembled WGS sequence"/>
</dbReference>
<dbReference type="PANTHER" id="PTHR37784:SF4">
    <property type="entry name" value="TRANSCRIPTION FACTOR-LIKE PROTEIN EUC1"/>
    <property type="match status" value="1"/>
</dbReference>
<feature type="domain" description="Transcription activator GCR1-like" evidence="1">
    <location>
        <begin position="92"/>
        <end position="171"/>
    </location>
</feature>
<dbReference type="PANTHER" id="PTHR37784">
    <property type="entry name" value="PROTEIN MSN1"/>
    <property type="match status" value="1"/>
</dbReference>
<dbReference type="Pfam" id="PF12550">
    <property type="entry name" value="GCR1_C"/>
    <property type="match status" value="1"/>
</dbReference>
<evidence type="ECO:0000259" key="1">
    <source>
        <dbReference type="Pfam" id="PF12550"/>
    </source>
</evidence>
<sequence length="189" mass="21288">MLTEKSPQTTHLHEVVPDLMDHLKQQQQQQTIAHIDNKINEISTSINHIATAFSRLTSGSSAVRLTVDWGSAQSSTSTPVAASQHAPLPPTYKLVRSIKTVQQVWQEWTTGIHGGPAVRDLEERYGSNWRNSPAEKRFFFRRKRIIDRVTLVTQQQHVSEAQAVCILEGQRTQSQLTLNALSESLKGRQ</sequence>
<comment type="caution">
    <text evidence="2">The sequence shown here is derived from an EMBL/GenBank/DDBJ whole genome shotgun (WGS) entry which is preliminary data.</text>
</comment>
<dbReference type="EMBL" id="WSZM01000055">
    <property type="protein sequence ID" value="KAF4045169.1"/>
    <property type="molecule type" value="Genomic_DNA"/>
</dbReference>